<name>A0A7X3IMC5_9BACL</name>
<sequence>MTKNEFLKRLEEQVIMPDEEIILTPDTVLDDLEEWDSLAAVAFLAFSDRELGVHVNPDQLKNCKFVRDIINLVSSKLTE</sequence>
<dbReference type="Proteomes" id="UP000460318">
    <property type="component" value="Unassembled WGS sequence"/>
</dbReference>
<keyword evidence="2" id="KW-1185">Reference proteome</keyword>
<dbReference type="RefSeq" id="WP_160500190.1">
    <property type="nucleotide sequence ID" value="NZ_WUBI01000004.1"/>
</dbReference>
<dbReference type="AlphaFoldDB" id="A0A7X3IMC5"/>
<evidence type="ECO:0000313" key="2">
    <source>
        <dbReference type="Proteomes" id="UP000460318"/>
    </source>
</evidence>
<proteinExistence type="predicted"/>
<accession>A0A7X3IMC5</accession>
<protein>
    <submittedName>
        <fullName evidence="1">Acyl carrier protein</fullName>
    </submittedName>
</protein>
<dbReference type="EMBL" id="WUBI01000004">
    <property type="protein sequence ID" value="MWV46623.1"/>
    <property type="molecule type" value="Genomic_DNA"/>
</dbReference>
<dbReference type="SUPFAM" id="SSF47336">
    <property type="entry name" value="ACP-like"/>
    <property type="match status" value="1"/>
</dbReference>
<comment type="caution">
    <text evidence="1">The sequence shown here is derived from an EMBL/GenBank/DDBJ whole genome shotgun (WGS) entry which is preliminary data.</text>
</comment>
<dbReference type="InterPro" id="IPR036736">
    <property type="entry name" value="ACP-like_sf"/>
</dbReference>
<dbReference type="Gene3D" id="1.10.1200.10">
    <property type="entry name" value="ACP-like"/>
    <property type="match status" value="1"/>
</dbReference>
<reference evidence="1 2" key="1">
    <citation type="submission" date="2019-12" db="EMBL/GenBank/DDBJ databases">
        <title>Paenibacillus sp. nov., an endophytic bacterium isolated from the stem of Dendrobium.</title>
        <authorList>
            <person name="Zhao R."/>
        </authorList>
    </citation>
    <scope>NUCLEOTIDE SEQUENCE [LARGE SCALE GENOMIC DNA]</scope>
    <source>
        <strain evidence="1 2">HJL G12</strain>
    </source>
</reference>
<gene>
    <name evidence="1" type="ORF">GRF59_23730</name>
</gene>
<evidence type="ECO:0000313" key="1">
    <source>
        <dbReference type="EMBL" id="MWV46623.1"/>
    </source>
</evidence>
<organism evidence="1 2">
    <name type="scientific">Paenibacillus dendrobii</name>
    <dbReference type="NCBI Taxonomy" id="2691084"/>
    <lineage>
        <taxon>Bacteria</taxon>
        <taxon>Bacillati</taxon>
        <taxon>Bacillota</taxon>
        <taxon>Bacilli</taxon>
        <taxon>Bacillales</taxon>
        <taxon>Paenibacillaceae</taxon>
        <taxon>Paenibacillus</taxon>
    </lineage>
</organism>